<evidence type="ECO:0000256" key="1">
    <source>
        <dbReference type="SAM" id="Phobius"/>
    </source>
</evidence>
<dbReference type="KEGG" id="ftj:FTUN_3127"/>
<protein>
    <recommendedName>
        <fullName evidence="4">DUF3500 domain-containing protein</fullName>
    </recommendedName>
</protein>
<evidence type="ECO:0000313" key="2">
    <source>
        <dbReference type="EMBL" id="QJW95577.1"/>
    </source>
</evidence>
<keyword evidence="3" id="KW-1185">Reference proteome</keyword>
<accession>A0A6M5YNE8</accession>
<keyword evidence="1" id="KW-0472">Membrane</keyword>
<evidence type="ECO:0008006" key="4">
    <source>
        <dbReference type="Google" id="ProtNLM"/>
    </source>
</evidence>
<keyword evidence="1" id="KW-1133">Transmembrane helix</keyword>
<dbReference type="PANTHER" id="PTHR37489:SF1">
    <property type="entry name" value="DUF3500 DOMAIN-CONTAINING PROTEIN"/>
    <property type="match status" value="1"/>
</dbReference>
<dbReference type="PANTHER" id="PTHR37489">
    <property type="entry name" value="DUF3500 DOMAIN-CONTAINING PROTEIN"/>
    <property type="match status" value="1"/>
</dbReference>
<gene>
    <name evidence="2" type="ORF">FTUN_3127</name>
</gene>
<reference evidence="3" key="1">
    <citation type="submission" date="2020-05" db="EMBL/GenBank/DDBJ databases">
        <title>Frigoriglobus tundricola gen. nov., sp. nov., a psychrotolerant cellulolytic planctomycete of the family Gemmataceae with two divergent copies of 16S rRNA gene.</title>
        <authorList>
            <person name="Kulichevskaya I.S."/>
            <person name="Ivanova A.A."/>
            <person name="Naumoff D.G."/>
            <person name="Beletsky A.V."/>
            <person name="Rijpstra W.I.C."/>
            <person name="Sinninghe Damste J.S."/>
            <person name="Mardanov A.V."/>
            <person name="Ravin N.V."/>
            <person name="Dedysh S.N."/>
        </authorList>
    </citation>
    <scope>NUCLEOTIDE SEQUENCE [LARGE SCALE GENOMIC DNA]</scope>
    <source>
        <strain evidence="3">PL17</strain>
    </source>
</reference>
<feature type="transmembrane region" description="Helical" evidence="1">
    <location>
        <begin position="18"/>
        <end position="35"/>
    </location>
</feature>
<sequence length="372" mass="39866">MNERNRNTPSVRGGGRKVLAMFGAMVLIALTLYASRDTLPPTPVSAAEDAKDKKPLAPAPRAVDAANAFLDSLDDKQRKQATLDYGSEKKPNWSNLPVTFVPRNGVKLGDLTKEQRDKAMGVIAAVLSKDGYQKVIDIMDGDQKLTEGKGGKGGGKGGDKGPMFGKDLYYLAIFGTPSEAKPWMVQFGGHHLGVNVTVVGKTFVLTPTHTGAQPAAFKRGEMEVRPLGRENDTAFKLMDALDEKQRKQAIIGERPTGELLLGPGRDGKTIEPKGIKGSALTADQQALLLDVIGAWVNIVESDAAAARLAAIKEKIGETYFAWSGPTEKGKAAYFRVQGPAVVIEYAPQGGTDHIHTVIRNPEDDYGVGSSKK</sequence>
<proteinExistence type="predicted"/>
<organism evidence="2 3">
    <name type="scientific">Frigoriglobus tundricola</name>
    <dbReference type="NCBI Taxonomy" id="2774151"/>
    <lineage>
        <taxon>Bacteria</taxon>
        <taxon>Pseudomonadati</taxon>
        <taxon>Planctomycetota</taxon>
        <taxon>Planctomycetia</taxon>
        <taxon>Gemmatales</taxon>
        <taxon>Gemmataceae</taxon>
        <taxon>Frigoriglobus</taxon>
    </lineage>
</organism>
<dbReference type="Pfam" id="PF12006">
    <property type="entry name" value="DUF3500"/>
    <property type="match status" value="1"/>
</dbReference>
<dbReference type="EMBL" id="CP053452">
    <property type="protein sequence ID" value="QJW95577.1"/>
    <property type="molecule type" value="Genomic_DNA"/>
</dbReference>
<dbReference type="InterPro" id="IPR021889">
    <property type="entry name" value="DUF3500"/>
</dbReference>
<dbReference type="AlphaFoldDB" id="A0A6M5YNE8"/>
<name>A0A6M5YNE8_9BACT</name>
<dbReference type="Proteomes" id="UP000503447">
    <property type="component" value="Chromosome"/>
</dbReference>
<evidence type="ECO:0000313" key="3">
    <source>
        <dbReference type="Proteomes" id="UP000503447"/>
    </source>
</evidence>
<keyword evidence="1" id="KW-0812">Transmembrane</keyword>
<dbReference type="RefSeq" id="WP_227254892.1">
    <property type="nucleotide sequence ID" value="NZ_CP053452.2"/>
</dbReference>